<name>A0A168RM03_9BACT</name>
<comment type="caution">
    <text evidence="2">The sequence shown here is derived from an EMBL/GenBank/DDBJ whole genome shotgun (WGS) entry which is preliminary data.</text>
</comment>
<feature type="transmembrane region" description="Helical" evidence="1">
    <location>
        <begin position="109"/>
        <end position="128"/>
    </location>
</feature>
<feature type="transmembrane region" description="Helical" evidence="1">
    <location>
        <begin position="174"/>
        <end position="194"/>
    </location>
</feature>
<reference evidence="2 3" key="1">
    <citation type="submission" date="2016-03" db="EMBL/GenBank/DDBJ databases">
        <title>Genome sequence of Mycoplasma gallinarum strain Mgn_IPT.</title>
        <authorList>
            <person name="Yacoub E."/>
            <person name="Sirand-Pugnet P."/>
            <person name="Barre A."/>
            <person name="Maurier F."/>
            <person name="Blanchard A."/>
            <person name="Ben Abdelmoumen B.M."/>
        </authorList>
    </citation>
    <scope>NUCLEOTIDE SEQUENCE [LARGE SCALE GENOMIC DNA]</scope>
    <source>
        <strain evidence="2 3">Mgn_IPT</strain>
    </source>
</reference>
<evidence type="ECO:0000313" key="3">
    <source>
        <dbReference type="Proteomes" id="UP000076983"/>
    </source>
</evidence>
<keyword evidence="1" id="KW-0812">Transmembrane</keyword>
<evidence type="ECO:0000256" key="1">
    <source>
        <dbReference type="SAM" id="Phobius"/>
    </source>
</evidence>
<protein>
    <submittedName>
        <fullName evidence="2">Uncharacterized protein</fullName>
    </submittedName>
</protein>
<accession>A0A168RM03</accession>
<feature type="transmembrane region" description="Helical" evidence="1">
    <location>
        <begin position="81"/>
        <end position="100"/>
    </location>
</feature>
<dbReference type="RefSeq" id="WP_063625964.1">
    <property type="nucleotide sequence ID" value="NZ_LVLH01000020.1"/>
</dbReference>
<organism evidence="2 3">
    <name type="scientific">Mycoplasmopsis gallinarum</name>
    <dbReference type="NCBI Taxonomy" id="29557"/>
    <lineage>
        <taxon>Bacteria</taxon>
        <taxon>Bacillati</taxon>
        <taxon>Mycoplasmatota</taxon>
        <taxon>Mycoplasmoidales</taxon>
        <taxon>Metamycoplasmataceae</taxon>
        <taxon>Mycoplasmopsis</taxon>
    </lineage>
</organism>
<dbReference type="AlphaFoldDB" id="A0A168RM03"/>
<feature type="transmembrane region" description="Helical" evidence="1">
    <location>
        <begin position="21"/>
        <end position="42"/>
    </location>
</feature>
<feature type="transmembrane region" description="Helical" evidence="1">
    <location>
        <begin position="140"/>
        <end position="162"/>
    </location>
</feature>
<dbReference type="PATRIC" id="fig|29557.3.peg.135"/>
<gene>
    <name evidence="2" type="ORF">MGALLINA_01520</name>
</gene>
<feature type="transmembrane region" description="Helical" evidence="1">
    <location>
        <begin position="236"/>
        <end position="261"/>
    </location>
</feature>
<dbReference type="Proteomes" id="UP000076983">
    <property type="component" value="Unassembled WGS sequence"/>
</dbReference>
<dbReference type="OrthoDB" id="400065at2"/>
<keyword evidence="3" id="KW-1185">Reference proteome</keyword>
<keyword evidence="1" id="KW-1133">Transmembrane helix</keyword>
<proteinExistence type="predicted"/>
<evidence type="ECO:0000313" key="2">
    <source>
        <dbReference type="EMBL" id="OAB49108.1"/>
    </source>
</evidence>
<dbReference type="EMBL" id="LVLH01000020">
    <property type="protein sequence ID" value="OAB49108.1"/>
    <property type="molecule type" value="Genomic_DNA"/>
</dbReference>
<keyword evidence="1" id="KW-0472">Membrane</keyword>
<sequence>MEQILKFKQKIKNLNWKQKTTFSLSIVMGLFFLSAIIISWIVTRNLMLKNLNKLTLEEKTLIFQAGYYPRIIPEFWDITSYFTYISNFLLIVAFFLFALFTNKKSLQRFAFLTTVYITITFSVFWTLIFPESFNGKLNPWSFFASLLVHLINPTIGIILLGINRKEINLSKWTINLAPLTLLGYYLIALVIYFIGLPVTRAVEEINVSAKVFNDTRLVIYPFLNFLKPLFTNGQNLTLTIFLNILIVAMGLTIPYAFAWMWKGIYKIKILKINQ</sequence>
<dbReference type="NCBIfam" id="NF046009">
    <property type="entry name" value="MAGa3780_fam"/>
    <property type="match status" value="1"/>
</dbReference>